<feature type="compositionally biased region" description="Low complexity" evidence="7">
    <location>
        <begin position="136"/>
        <end position="159"/>
    </location>
</feature>
<dbReference type="GO" id="GO:0006357">
    <property type="term" value="P:regulation of transcription by RNA polymerase II"/>
    <property type="evidence" value="ECO:0000318"/>
    <property type="project" value="GO_Central"/>
</dbReference>
<dbReference type="EnsemblPlants" id="HORVU.MOREX.r3.4HG0347200.1">
    <property type="protein sequence ID" value="HORVU.MOREX.r3.4HG0347200.1.CDS1"/>
    <property type="gene ID" value="HORVU.MOREX.r3.4HG0347200"/>
</dbReference>
<dbReference type="InterPro" id="IPR013088">
    <property type="entry name" value="Znf_NHR/GATA"/>
</dbReference>
<evidence type="ECO:0000256" key="6">
    <source>
        <dbReference type="PROSITE-ProRule" id="PRU00094"/>
    </source>
</evidence>
<accession>A0A8I6XAF0</accession>
<dbReference type="GO" id="GO:0000976">
    <property type="term" value="F:transcription cis-regulatory region binding"/>
    <property type="evidence" value="ECO:0000318"/>
    <property type="project" value="GO_Central"/>
</dbReference>
<keyword evidence="5" id="KW-0010">Activator</keyword>
<keyword evidence="4" id="KW-0862">Zinc</keyword>
<feature type="compositionally biased region" description="Basic and acidic residues" evidence="7">
    <location>
        <begin position="164"/>
        <end position="176"/>
    </location>
</feature>
<sequence>MRNPAPYASLLNDVPPADVNGAGAGADADADLCPDGGLCWPDDPLDEVIGYVSMLDDGFLEGLGLRCSPPRGGVGDGQDYYGGALEGMEADANLGSLAEEGPLSLCGAGAPGGRKRTAFHVFDSKPQGLPPARARSLSCSMTTTSSSTASWRSSLSPTSGVTESPREPASEGDDLRWTLPRKPHHRRPVRSRAACPSMSLALPPQLMSAAAYDCQGDKNPNDDKDKDYVLCKNGRGKAGPRPARRQQKKTDGPGKICTHCGSTSTPQWRTGPAGSGTLCNACGIRYKMGKLFPEYRPSTSPEFSNIEHSNRHKNVERIRDRKKKLKVMTPEVPVSPDVDDKVLLRACKYER</sequence>
<evidence type="ECO:0000256" key="7">
    <source>
        <dbReference type="SAM" id="MobiDB-lite"/>
    </source>
</evidence>
<dbReference type="Gramene" id="HORVU.MOREX.r3.4HG0347200.1">
    <property type="protein sequence ID" value="HORVU.MOREX.r3.4HG0347200.1.CDS1"/>
    <property type="gene ID" value="HORVU.MOREX.r3.4HG0347200"/>
</dbReference>
<protein>
    <recommendedName>
        <fullName evidence="8">GATA-type domain-containing protein</fullName>
    </recommendedName>
</protein>
<feature type="compositionally biased region" description="Basic residues" evidence="7">
    <location>
        <begin position="179"/>
        <end position="190"/>
    </location>
</feature>
<organism evidence="9 10">
    <name type="scientific">Hordeum vulgare subsp. vulgare</name>
    <name type="common">Domesticated barley</name>
    <dbReference type="NCBI Taxonomy" id="112509"/>
    <lineage>
        <taxon>Eukaryota</taxon>
        <taxon>Viridiplantae</taxon>
        <taxon>Streptophyta</taxon>
        <taxon>Embryophyta</taxon>
        <taxon>Tracheophyta</taxon>
        <taxon>Spermatophyta</taxon>
        <taxon>Magnoliopsida</taxon>
        <taxon>Liliopsida</taxon>
        <taxon>Poales</taxon>
        <taxon>Poaceae</taxon>
        <taxon>BOP clade</taxon>
        <taxon>Pooideae</taxon>
        <taxon>Triticodae</taxon>
        <taxon>Triticeae</taxon>
        <taxon>Hordeinae</taxon>
        <taxon>Hordeum</taxon>
    </lineage>
</organism>
<dbReference type="InterPro" id="IPR000679">
    <property type="entry name" value="Znf_GATA"/>
</dbReference>
<keyword evidence="2" id="KW-0479">Metal-binding</keyword>
<keyword evidence="3 6" id="KW-0863">Zinc-finger</keyword>
<dbReference type="AlphaFoldDB" id="A0A8I6XAF0"/>
<comment type="similarity">
    <text evidence="1">Belongs to the type IV zinc-finger family. Class A subfamily.</text>
</comment>
<evidence type="ECO:0000256" key="1">
    <source>
        <dbReference type="ARBA" id="ARBA00005694"/>
    </source>
</evidence>
<dbReference type="PANTHER" id="PTHR45658">
    <property type="entry name" value="GATA TRANSCRIPTION FACTOR"/>
    <property type="match status" value="1"/>
</dbReference>
<dbReference type="InterPro" id="IPR051140">
    <property type="entry name" value="GATA_TF"/>
</dbReference>
<reference evidence="9" key="3">
    <citation type="submission" date="2022-01" db="UniProtKB">
        <authorList>
            <consortium name="EnsemblPlants"/>
        </authorList>
    </citation>
    <scope>IDENTIFICATION</scope>
    <source>
        <strain evidence="9">subsp. vulgare</strain>
    </source>
</reference>
<dbReference type="CDD" id="cd00202">
    <property type="entry name" value="ZnF_GATA"/>
    <property type="match status" value="1"/>
</dbReference>
<dbReference type="GO" id="GO:0030154">
    <property type="term" value="P:cell differentiation"/>
    <property type="evidence" value="ECO:0000318"/>
    <property type="project" value="GO_Central"/>
</dbReference>
<dbReference type="SMART" id="SM00401">
    <property type="entry name" value="ZnF_GATA"/>
    <property type="match status" value="1"/>
</dbReference>
<feature type="region of interest" description="Disordered" evidence="7">
    <location>
        <begin position="213"/>
        <end position="255"/>
    </location>
</feature>
<dbReference type="PROSITE" id="PS50114">
    <property type="entry name" value="GATA_ZN_FINGER_2"/>
    <property type="match status" value="1"/>
</dbReference>
<reference evidence="10" key="1">
    <citation type="journal article" date="2012" name="Nature">
        <title>A physical, genetic and functional sequence assembly of the barley genome.</title>
        <authorList>
            <consortium name="The International Barley Genome Sequencing Consortium"/>
            <person name="Mayer K.F."/>
            <person name="Waugh R."/>
            <person name="Brown J.W."/>
            <person name="Schulman A."/>
            <person name="Langridge P."/>
            <person name="Platzer M."/>
            <person name="Fincher G.B."/>
            <person name="Muehlbauer G.J."/>
            <person name="Sato K."/>
            <person name="Close T.J."/>
            <person name="Wise R.P."/>
            <person name="Stein N."/>
        </authorList>
    </citation>
    <scope>NUCLEOTIDE SEQUENCE [LARGE SCALE GENOMIC DNA]</scope>
    <source>
        <strain evidence="10">cv. Morex</strain>
    </source>
</reference>
<proteinExistence type="inferred from homology"/>
<keyword evidence="10" id="KW-1185">Reference proteome</keyword>
<dbReference type="GO" id="GO:0008270">
    <property type="term" value="F:zinc ion binding"/>
    <property type="evidence" value="ECO:0007669"/>
    <property type="project" value="UniProtKB-KW"/>
</dbReference>
<evidence type="ECO:0000256" key="3">
    <source>
        <dbReference type="ARBA" id="ARBA00022771"/>
    </source>
</evidence>
<evidence type="ECO:0000313" key="9">
    <source>
        <dbReference type="EnsemblPlants" id="HORVU.MOREX.r3.4HG0347200.1.CDS1"/>
    </source>
</evidence>
<evidence type="ECO:0000256" key="4">
    <source>
        <dbReference type="ARBA" id="ARBA00022833"/>
    </source>
</evidence>
<dbReference type="Gene3D" id="3.30.50.10">
    <property type="entry name" value="Erythroid Transcription Factor GATA-1, subunit A"/>
    <property type="match status" value="1"/>
</dbReference>
<name>A0A8I6XAF0_HORVV</name>
<evidence type="ECO:0000259" key="8">
    <source>
        <dbReference type="PROSITE" id="PS50114"/>
    </source>
</evidence>
<evidence type="ECO:0000256" key="5">
    <source>
        <dbReference type="ARBA" id="ARBA00023159"/>
    </source>
</evidence>
<dbReference type="Proteomes" id="UP000011116">
    <property type="component" value="Chromosome 4H"/>
</dbReference>
<dbReference type="Pfam" id="PF00320">
    <property type="entry name" value="GATA"/>
    <property type="match status" value="1"/>
</dbReference>
<feature type="region of interest" description="Disordered" evidence="7">
    <location>
        <begin position="123"/>
        <end position="197"/>
    </location>
</feature>
<evidence type="ECO:0000313" key="10">
    <source>
        <dbReference type="Proteomes" id="UP000011116"/>
    </source>
</evidence>
<dbReference type="PROSITE" id="PS00344">
    <property type="entry name" value="GATA_ZN_FINGER_1"/>
    <property type="match status" value="1"/>
</dbReference>
<dbReference type="Gramene" id="HORVU.MOREX.r2.4HG0289730.1">
    <property type="protein sequence ID" value="HORVU.MOREX.r2.4HG0289730.1.CDS.1"/>
    <property type="gene ID" value="HORVU.MOREX.r2.4HG0289730"/>
</dbReference>
<evidence type="ECO:0000256" key="2">
    <source>
        <dbReference type="ARBA" id="ARBA00022723"/>
    </source>
</evidence>
<reference evidence="9" key="2">
    <citation type="submission" date="2020-10" db="EMBL/GenBank/DDBJ databases">
        <authorList>
            <person name="Scholz U."/>
            <person name="Mascher M."/>
            <person name="Fiebig A."/>
        </authorList>
    </citation>
    <scope>NUCLEOTIDE SEQUENCE [LARGE SCALE GENOMIC DNA]</scope>
    <source>
        <strain evidence="9">cv. Morex</strain>
    </source>
</reference>
<dbReference type="SUPFAM" id="SSF57716">
    <property type="entry name" value="Glucocorticoid receptor-like (DNA-binding domain)"/>
    <property type="match status" value="1"/>
</dbReference>
<dbReference type="PANTHER" id="PTHR45658:SF79">
    <property type="entry name" value="GATA-TYPE DOMAIN-CONTAINING PROTEIN"/>
    <property type="match status" value="1"/>
</dbReference>
<dbReference type="GO" id="GO:0005634">
    <property type="term" value="C:nucleus"/>
    <property type="evidence" value="ECO:0000318"/>
    <property type="project" value="GO_Central"/>
</dbReference>
<feature type="compositionally biased region" description="Basic and acidic residues" evidence="7">
    <location>
        <begin position="215"/>
        <end position="229"/>
    </location>
</feature>
<feature type="domain" description="GATA-type" evidence="8">
    <location>
        <begin position="251"/>
        <end position="288"/>
    </location>
</feature>